<comment type="similarity">
    <text evidence="1 9">Belongs to the bacterial/plant glucose-1-phosphate adenylyltransferase family.</text>
</comment>
<comment type="catalytic activity">
    <reaction evidence="9">
        <text>alpha-D-glucose 1-phosphate + ATP + H(+) = ADP-alpha-D-glucose + diphosphate</text>
        <dbReference type="Rhea" id="RHEA:12120"/>
        <dbReference type="ChEBI" id="CHEBI:15378"/>
        <dbReference type="ChEBI" id="CHEBI:30616"/>
        <dbReference type="ChEBI" id="CHEBI:33019"/>
        <dbReference type="ChEBI" id="CHEBI:57498"/>
        <dbReference type="ChEBI" id="CHEBI:58601"/>
        <dbReference type="EC" id="2.7.7.27"/>
    </reaction>
</comment>
<keyword evidence="4 9" id="KW-0548">Nucleotidyltransferase</keyword>
<dbReference type="NCBIfam" id="NF002023">
    <property type="entry name" value="PRK00844.1"/>
    <property type="match status" value="1"/>
</dbReference>
<dbReference type="GO" id="GO:0008878">
    <property type="term" value="F:glucose-1-phosphate adenylyltransferase activity"/>
    <property type="evidence" value="ECO:0007669"/>
    <property type="project" value="UniProtKB-UniRule"/>
</dbReference>
<keyword evidence="5 9" id="KW-0547">Nucleotide-binding</keyword>
<dbReference type="Gene3D" id="3.90.550.10">
    <property type="entry name" value="Spore Coat Polysaccharide Biosynthesis Protein SpsA, Chain A"/>
    <property type="match status" value="1"/>
</dbReference>
<dbReference type="KEGG" id="rul:UC8_57430"/>
<keyword evidence="2 9" id="KW-0321">Glycogen metabolism</keyword>
<feature type="binding site" evidence="9">
    <location>
        <begin position="178"/>
        <end position="179"/>
    </location>
    <ligand>
        <name>alpha-D-glucose 1-phosphate</name>
        <dbReference type="ChEBI" id="CHEBI:58601"/>
    </ligand>
</feature>
<keyword evidence="6 9" id="KW-0067">ATP-binding</keyword>
<feature type="binding site" evidence="9">
    <location>
        <position position="163"/>
    </location>
    <ligand>
        <name>alpha-D-glucose 1-phosphate</name>
        <dbReference type="ChEBI" id="CHEBI:58601"/>
    </ligand>
</feature>
<dbReference type="InterPro" id="IPR011831">
    <property type="entry name" value="ADP-Glc_PPase"/>
</dbReference>
<evidence type="ECO:0000256" key="4">
    <source>
        <dbReference type="ARBA" id="ARBA00022695"/>
    </source>
</evidence>
<dbReference type="Pfam" id="PF24894">
    <property type="entry name" value="Hexapep_GlmU"/>
    <property type="match status" value="1"/>
</dbReference>
<feature type="binding site" evidence="9">
    <location>
        <position position="196"/>
    </location>
    <ligand>
        <name>alpha-D-glucose 1-phosphate</name>
        <dbReference type="ChEBI" id="CHEBI:58601"/>
    </ligand>
</feature>
<feature type="binding site" evidence="9">
    <location>
        <position position="98"/>
    </location>
    <ligand>
        <name>alpha-D-glucose 1-phosphate</name>
        <dbReference type="ChEBI" id="CHEBI:58601"/>
    </ligand>
</feature>
<dbReference type="NCBIfam" id="TIGR02091">
    <property type="entry name" value="glgC"/>
    <property type="match status" value="1"/>
</dbReference>
<evidence type="ECO:0000256" key="3">
    <source>
        <dbReference type="ARBA" id="ARBA00022679"/>
    </source>
</evidence>
<dbReference type="InterPro" id="IPR005835">
    <property type="entry name" value="NTP_transferase_dom"/>
</dbReference>
<dbReference type="Gene3D" id="2.160.10.10">
    <property type="entry name" value="Hexapeptide repeat proteins"/>
    <property type="match status" value="1"/>
</dbReference>
<evidence type="ECO:0000256" key="2">
    <source>
        <dbReference type="ARBA" id="ARBA00022600"/>
    </source>
</evidence>
<dbReference type="SUPFAM" id="SSF53448">
    <property type="entry name" value="Nucleotide-diphospho-sugar transferases"/>
    <property type="match status" value="1"/>
</dbReference>
<evidence type="ECO:0000256" key="7">
    <source>
        <dbReference type="ARBA" id="ARBA00023056"/>
    </source>
</evidence>
<dbReference type="InterPro" id="IPR056818">
    <property type="entry name" value="GlmU/GlgC-like_hexapep"/>
</dbReference>
<dbReference type="InterPro" id="IPR005836">
    <property type="entry name" value="ADP_Glu_pyroP_CS"/>
</dbReference>
<comment type="pathway">
    <text evidence="9">Glycan biosynthesis; glycogen biosynthesis.</text>
</comment>
<keyword evidence="13" id="KW-1185">Reference proteome</keyword>
<evidence type="ECO:0000259" key="11">
    <source>
        <dbReference type="Pfam" id="PF24894"/>
    </source>
</evidence>
<evidence type="ECO:0000256" key="8">
    <source>
        <dbReference type="ARBA" id="ARBA00023277"/>
    </source>
</evidence>
<dbReference type="PROSITE" id="PS00808">
    <property type="entry name" value="ADP_GLC_PYROPHOSPH_1"/>
    <property type="match status" value="1"/>
</dbReference>
<dbReference type="PANTHER" id="PTHR43523">
    <property type="entry name" value="GLUCOSE-1-PHOSPHATE ADENYLYLTRANSFERASE-RELATED"/>
    <property type="match status" value="1"/>
</dbReference>
<dbReference type="HAMAP" id="MF_00624">
    <property type="entry name" value="GlgC"/>
    <property type="match status" value="1"/>
</dbReference>
<evidence type="ECO:0000313" key="13">
    <source>
        <dbReference type="Proteomes" id="UP000325286"/>
    </source>
</evidence>
<gene>
    <name evidence="12" type="primary">glgC_2</name>
    <name evidence="9" type="synonym">glgC</name>
    <name evidence="12" type="ORF">UC8_57430</name>
</gene>
<keyword evidence="3 9" id="KW-0808">Transferase</keyword>
<dbReference type="Pfam" id="PF00483">
    <property type="entry name" value="NTP_transferase"/>
    <property type="match status" value="1"/>
</dbReference>
<dbReference type="GO" id="GO:0005978">
    <property type="term" value="P:glycogen biosynthetic process"/>
    <property type="evidence" value="ECO:0007669"/>
    <property type="project" value="UniProtKB-UniRule"/>
</dbReference>
<sequence>MQNTVTVILAGGRGSRLEPLTRDRAKPAVPFGGLYRIIDFALSNCLNSGMRKLLVLTQYKAQSLDRHISVAWRNYFCRELNEFIDVVPPQQRIADSWYQGTADAVYQNIYAIERERPEHVVVLAGDHIYKMNYKAMVDFHREQDADITVGALRASEEEAKQFGVMQINDQQQIIGFQEKPDQPQCIPGEPGVCLASMGIYVFKARFLFEQLCRDATLEDSRHDFGADLIPSAIDTHRVFAFPFRDENRDATGDVKREAYWRDVGTLDAYFEANMDLIHVDPQLNMYDQAWPIRGFQPNVPPPKFVFGSEIEGGGGGEPQRRGEALDSIVCQGVICSGGSVRRSIIGPEVRVNSFASVEDSILFEGVNIGRHAKIRRAIIDKGVHIPQGMQIGYDLELDRQRGFVISPGGVVVIARGERVDHDPVESASQPTPVG</sequence>
<evidence type="ECO:0000256" key="9">
    <source>
        <dbReference type="HAMAP-Rule" id="MF_00624"/>
    </source>
</evidence>
<keyword evidence="8 9" id="KW-0119">Carbohydrate metabolism</keyword>
<dbReference type="EMBL" id="CP042914">
    <property type="protein sequence ID" value="QEG43691.1"/>
    <property type="molecule type" value="Genomic_DNA"/>
</dbReference>
<evidence type="ECO:0000256" key="1">
    <source>
        <dbReference type="ARBA" id="ARBA00010443"/>
    </source>
</evidence>
<feature type="domain" description="Glucose-1-phosphate adenylyltransferase/Bifunctional protein GlmU-like C-terminal hexapeptide" evidence="11">
    <location>
        <begin position="317"/>
        <end position="413"/>
    </location>
</feature>
<comment type="function">
    <text evidence="9">Involved in the biosynthesis of ADP-glucose, a building block required for the elongation reactions to produce glycogen. Catalyzes the reaction between ATP and alpha-D-glucose 1-phosphate (G1P) to produce pyrophosphate and ADP-Glc.</text>
</comment>
<dbReference type="PANTHER" id="PTHR43523:SF2">
    <property type="entry name" value="GLUCOSE-1-PHOSPHATE ADENYLYLTRANSFERASE"/>
    <property type="match status" value="1"/>
</dbReference>
<organism evidence="12 13">
    <name type="scientific">Roseimaritima ulvae</name>
    <dbReference type="NCBI Taxonomy" id="980254"/>
    <lineage>
        <taxon>Bacteria</taxon>
        <taxon>Pseudomonadati</taxon>
        <taxon>Planctomycetota</taxon>
        <taxon>Planctomycetia</taxon>
        <taxon>Pirellulales</taxon>
        <taxon>Pirellulaceae</taxon>
        <taxon>Roseimaritima</taxon>
    </lineage>
</organism>
<dbReference type="Proteomes" id="UP000325286">
    <property type="component" value="Chromosome"/>
</dbReference>
<dbReference type="EC" id="2.7.7.27" evidence="9"/>
<dbReference type="PROSITE" id="PS00810">
    <property type="entry name" value="ADP_GLC_PYROPHOSPH_3"/>
    <property type="match status" value="1"/>
</dbReference>
<dbReference type="CDD" id="cd04651">
    <property type="entry name" value="LbH_G1P_AT_C"/>
    <property type="match status" value="1"/>
</dbReference>
<dbReference type="CDD" id="cd02508">
    <property type="entry name" value="ADP_Glucose_PP"/>
    <property type="match status" value="1"/>
</dbReference>
<reference evidence="12 13" key="1">
    <citation type="submission" date="2019-08" db="EMBL/GenBank/DDBJ databases">
        <title>Deep-cultivation of Planctomycetes and their phenomic and genomic characterization uncovers novel biology.</title>
        <authorList>
            <person name="Wiegand S."/>
            <person name="Jogler M."/>
            <person name="Boedeker C."/>
            <person name="Pinto D."/>
            <person name="Vollmers J."/>
            <person name="Rivas-Marin E."/>
            <person name="Kohn T."/>
            <person name="Peeters S.H."/>
            <person name="Heuer A."/>
            <person name="Rast P."/>
            <person name="Oberbeckmann S."/>
            <person name="Bunk B."/>
            <person name="Jeske O."/>
            <person name="Meyerdierks A."/>
            <person name="Storesund J.E."/>
            <person name="Kallscheuer N."/>
            <person name="Luecker S."/>
            <person name="Lage O.M."/>
            <person name="Pohl T."/>
            <person name="Merkel B.J."/>
            <person name="Hornburger P."/>
            <person name="Mueller R.-W."/>
            <person name="Bruemmer F."/>
            <person name="Labrenz M."/>
            <person name="Spormann A.M."/>
            <person name="Op den Camp H."/>
            <person name="Overmann J."/>
            <person name="Amann R."/>
            <person name="Jetten M.S.M."/>
            <person name="Mascher T."/>
            <person name="Medema M.H."/>
            <person name="Devos D.P."/>
            <person name="Kaster A.-K."/>
            <person name="Ovreas L."/>
            <person name="Rohde M."/>
            <person name="Galperin M.Y."/>
            <person name="Jogler C."/>
        </authorList>
    </citation>
    <scope>NUCLEOTIDE SEQUENCE [LARGE SCALE GENOMIC DNA]</scope>
    <source>
        <strain evidence="12 13">UC8</strain>
    </source>
</reference>
<feature type="site" description="Could play a key role in the communication between the regulatory and the substrate sites" evidence="9">
    <location>
        <position position="58"/>
    </location>
</feature>
<evidence type="ECO:0000313" key="12">
    <source>
        <dbReference type="EMBL" id="QEG43691.1"/>
    </source>
</evidence>
<feature type="domain" description="Nucleotidyl transferase" evidence="10">
    <location>
        <begin position="6"/>
        <end position="276"/>
    </location>
</feature>
<dbReference type="GO" id="GO:0005524">
    <property type="term" value="F:ATP binding"/>
    <property type="evidence" value="ECO:0007669"/>
    <property type="project" value="UniProtKB-KW"/>
</dbReference>
<dbReference type="PROSITE" id="PS00809">
    <property type="entry name" value="ADP_GLC_PYROPHOSPH_2"/>
    <property type="match status" value="1"/>
</dbReference>
<proteinExistence type="inferred from homology"/>
<evidence type="ECO:0000256" key="5">
    <source>
        <dbReference type="ARBA" id="ARBA00022741"/>
    </source>
</evidence>
<dbReference type="OrthoDB" id="9801810at2"/>
<name>A0A5B9R9K1_9BACT</name>
<dbReference type="InterPro" id="IPR011004">
    <property type="entry name" value="Trimer_LpxA-like_sf"/>
</dbReference>
<dbReference type="InterPro" id="IPR029044">
    <property type="entry name" value="Nucleotide-diphossugar_trans"/>
</dbReference>
<evidence type="ECO:0000256" key="6">
    <source>
        <dbReference type="ARBA" id="ARBA00022840"/>
    </source>
</evidence>
<comment type="subunit">
    <text evidence="9">Homotetramer.</text>
</comment>
<evidence type="ECO:0000259" key="10">
    <source>
        <dbReference type="Pfam" id="PF00483"/>
    </source>
</evidence>
<feature type="site" description="Could play a key role in the communication between the regulatory and the substrate sites" evidence="9">
    <location>
        <position position="97"/>
    </location>
</feature>
<dbReference type="AlphaFoldDB" id="A0A5B9R9K1"/>
<dbReference type="SUPFAM" id="SSF51161">
    <property type="entry name" value="Trimeric LpxA-like enzymes"/>
    <property type="match status" value="1"/>
</dbReference>
<dbReference type="InterPro" id="IPR023049">
    <property type="entry name" value="GlgC_bac"/>
</dbReference>
<dbReference type="NCBIfam" id="NF001947">
    <property type="entry name" value="PRK00725.1"/>
    <property type="match status" value="1"/>
</dbReference>
<protein>
    <recommendedName>
        <fullName evidence="9">Glucose-1-phosphate adenylyltransferase</fullName>
        <ecNumber evidence="9">2.7.7.27</ecNumber>
    </recommendedName>
    <alternativeName>
        <fullName evidence="9">ADP-glucose pyrophosphorylase</fullName>
        <shortName evidence="9">ADPGlc PPase</shortName>
    </alternativeName>
    <alternativeName>
        <fullName evidence="9">ADP-glucose synthase</fullName>
    </alternativeName>
</protein>
<accession>A0A5B9R9K1</accession>
<dbReference type="UniPathway" id="UPA00164"/>
<dbReference type="RefSeq" id="WP_084428192.1">
    <property type="nucleotide sequence ID" value="NZ_CP042914.1"/>
</dbReference>
<keyword evidence="7 9" id="KW-0320">Glycogen biosynthesis</keyword>